<evidence type="ECO:0000256" key="1">
    <source>
        <dbReference type="SAM" id="SignalP"/>
    </source>
</evidence>
<evidence type="ECO:0000313" key="4">
    <source>
        <dbReference type="Proteomes" id="UP000255098"/>
    </source>
</evidence>
<dbReference type="RefSeq" id="WP_115249190.1">
    <property type="nucleotide sequence ID" value="NZ_UGSP01000001.1"/>
</dbReference>
<sequence length="73" mass="8046">MKKSLKYAAFALLGVAAAVFAKEKFECAGKRTCKEMNSCEEARFYLTQCGRDSLDRDNDGVPCESICGGKKKK</sequence>
<dbReference type="InterPro" id="IPR008613">
    <property type="entry name" value="Excalibur_Ca-bd_domain"/>
</dbReference>
<feature type="chain" id="PRO_5016813073" evidence="1">
    <location>
        <begin position="22"/>
        <end position="73"/>
    </location>
</feature>
<keyword evidence="1" id="KW-0732">Signal</keyword>
<proteinExistence type="predicted"/>
<dbReference type="Proteomes" id="UP000255098">
    <property type="component" value="Unassembled WGS sequence"/>
</dbReference>
<dbReference type="AlphaFoldDB" id="A0A379AQP1"/>
<accession>A0A379AQP1</accession>
<feature type="domain" description="Excalibur calcium-binding" evidence="2">
    <location>
        <begin position="29"/>
        <end position="64"/>
    </location>
</feature>
<gene>
    <name evidence="3" type="ORF">NCTC11297_00925</name>
</gene>
<feature type="signal peptide" evidence="1">
    <location>
        <begin position="1"/>
        <end position="21"/>
    </location>
</feature>
<organism evidence="3 4">
    <name type="scientific">Avibacterium avium</name>
    <name type="common">Pasteurella avium</name>
    <dbReference type="NCBI Taxonomy" id="751"/>
    <lineage>
        <taxon>Bacteria</taxon>
        <taxon>Pseudomonadati</taxon>
        <taxon>Pseudomonadota</taxon>
        <taxon>Gammaproteobacteria</taxon>
        <taxon>Pasteurellales</taxon>
        <taxon>Pasteurellaceae</taxon>
        <taxon>Avibacterium</taxon>
    </lineage>
</organism>
<dbReference type="EMBL" id="UGSP01000001">
    <property type="protein sequence ID" value="SUB23910.1"/>
    <property type="molecule type" value="Genomic_DNA"/>
</dbReference>
<evidence type="ECO:0000313" key="3">
    <source>
        <dbReference type="EMBL" id="SUB23910.1"/>
    </source>
</evidence>
<reference evidence="3 4" key="1">
    <citation type="submission" date="2018-06" db="EMBL/GenBank/DDBJ databases">
        <authorList>
            <consortium name="Pathogen Informatics"/>
            <person name="Doyle S."/>
        </authorList>
    </citation>
    <scope>NUCLEOTIDE SEQUENCE [LARGE SCALE GENOMIC DNA]</scope>
    <source>
        <strain evidence="4">NCTC 11297</strain>
    </source>
</reference>
<dbReference type="Pfam" id="PF05901">
    <property type="entry name" value="Excalibur"/>
    <property type="match status" value="1"/>
</dbReference>
<protein>
    <submittedName>
        <fullName evidence="3">Excalibur calcium-binding domain</fullName>
    </submittedName>
</protein>
<keyword evidence="4" id="KW-1185">Reference proteome</keyword>
<dbReference type="SMART" id="SM00894">
    <property type="entry name" value="Excalibur"/>
    <property type="match status" value="1"/>
</dbReference>
<name>A0A379AQP1_AVIAV</name>
<dbReference type="GeneID" id="300133137"/>
<evidence type="ECO:0000259" key="2">
    <source>
        <dbReference type="SMART" id="SM00894"/>
    </source>
</evidence>